<evidence type="ECO:0000256" key="6">
    <source>
        <dbReference type="SAM" id="SignalP"/>
    </source>
</evidence>
<dbReference type="CDD" id="cd08977">
    <property type="entry name" value="SusD"/>
    <property type="match status" value="1"/>
</dbReference>
<sequence length="520" mass="59225">MKTTNYLKRILLIVLIFSGFSSCTEDLDRFPTNALTNEKQFSTVDGYRQAMVSAYIQFAGANNFFYRDFFELQEVTTDEIVNTWGDHQETTLSWSSEHDQSTGVYQSGLYLITLCNNFIIESEASLVASRGLSSAEQDEVEIFKSEVRFIRAYAYWMLMDLFGNPTFATEETLKNGEVPGQILSADLFNYIESELKEIAPKMIDARANEYGRADKAAVWSLLARLYLNAETYTATQKYTEAIEYSKKVIDAGYSLEQNHQWLMLGDNYQNTNEFIYTFNYDNEKVRTWGGTNTYSLGAAGVPASINGMSSSWNLYRVTQQIPALFPSNDPSIDKRAVFWTENNESSRTLEVESLPNSLNGYSITKYRNVNRDGSSINQENTFNNLSDIDFPVFRLAEMYLIYAEAVLRGGSGGDTNLALNYINQIRGRAYDNNPNSTAGNITTSELDLDFILDERARELMWEGFRRTDLIRYKRFTTSDYLWAWKGGVKNGAAVDVKFRLFPIPVTDLLANPKLKQNDGY</sequence>
<evidence type="ECO:0000259" key="8">
    <source>
        <dbReference type="Pfam" id="PF14322"/>
    </source>
</evidence>
<dbReference type="Gene3D" id="1.25.40.390">
    <property type="match status" value="1"/>
</dbReference>
<comment type="caution">
    <text evidence="9">The sequence shown here is derived from an EMBL/GenBank/DDBJ whole genome shotgun (WGS) entry which is preliminary data.</text>
</comment>
<dbReference type="RefSeq" id="WP_105015707.1">
    <property type="nucleotide sequence ID" value="NZ_MSCN01000001.1"/>
</dbReference>
<keyword evidence="5" id="KW-0998">Cell outer membrane</keyword>
<dbReference type="Pfam" id="PF07980">
    <property type="entry name" value="SusD_RagB"/>
    <property type="match status" value="1"/>
</dbReference>
<evidence type="ECO:0000256" key="4">
    <source>
        <dbReference type="ARBA" id="ARBA00023136"/>
    </source>
</evidence>
<feature type="signal peptide" evidence="6">
    <location>
        <begin position="1"/>
        <end position="23"/>
    </location>
</feature>
<evidence type="ECO:0000313" key="9">
    <source>
        <dbReference type="EMBL" id="PQJ79104.1"/>
    </source>
</evidence>
<dbReference type="SUPFAM" id="SSF48452">
    <property type="entry name" value="TPR-like"/>
    <property type="match status" value="1"/>
</dbReference>
<dbReference type="InterPro" id="IPR012944">
    <property type="entry name" value="SusD_RagB_dom"/>
</dbReference>
<feature type="domain" description="SusD-like N-terminal" evidence="8">
    <location>
        <begin position="62"/>
        <end position="227"/>
    </location>
</feature>
<dbReference type="Pfam" id="PF14322">
    <property type="entry name" value="SusD-like_3"/>
    <property type="match status" value="1"/>
</dbReference>
<dbReference type="InterPro" id="IPR011990">
    <property type="entry name" value="TPR-like_helical_dom_sf"/>
</dbReference>
<dbReference type="EMBL" id="MSCN01000001">
    <property type="protein sequence ID" value="PQJ79104.1"/>
    <property type="molecule type" value="Genomic_DNA"/>
</dbReference>
<dbReference type="Gene3D" id="1.25.40.10">
    <property type="entry name" value="Tetratricopeptide repeat domain"/>
    <property type="match status" value="1"/>
</dbReference>
<dbReference type="Proteomes" id="UP000238882">
    <property type="component" value="Unassembled WGS sequence"/>
</dbReference>
<evidence type="ECO:0000259" key="7">
    <source>
        <dbReference type="Pfam" id="PF07980"/>
    </source>
</evidence>
<name>A0A2S7WND6_9FLAO</name>
<comment type="subcellular location">
    <subcellularLocation>
        <location evidence="1">Cell outer membrane</location>
    </subcellularLocation>
</comment>
<feature type="chain" id="PRO_5015528565" description="RagB/SusD family nutrient uptake outer membrane protein" evidence="6">
    <location>
        <begin position="24"/>
        <end position="520"/>
    </location>
</feature>
<dbReference type="Gene3D" id="1.10.3780.10">
    <property type="entry name" value="SusD-like"/>
    <property type="match status" value="1"/>
</dbReference>
<evidence type="ECO:0008006" key="11">
    <source>
        <dbReference type="Google" id="ProtNLM"/>
    </source>
</evidence>
<dbReference type="GO" id="GO:0009279">
    <property type="term" value="C:cell outer membrane"/>
    <property type="evidence" value="ECO:0007669"/>
    <property type="project" value="UniProtKB-SubCell"/>
</dbReference>
<feature type="domain" description="RagB/SusD" evidence="7">
    <location>
        <begin position="356"/>
        <end position="520"/>
    </location>
</feature>
<evidence type="ECO:0000256" key="2">
    <source>
        <dbReference type="ARBA" id="ARBA00006275"/>
    </source>
</evidence>
<keyword evidence="4" id="KW-0472">Membrane</keyword>
<reference evidence="9 10" key="1">
    <citation type="submission" date="2016-12" db="EMBL/GenBank/DDBJ databases">
        <title>Trade-off between light-utilization and light-protection in marine flavobacteria.</title>
        <authorList>
            <person name="Kumagai Y."/>
            <person name="Yoshizawa S."/>
            <person name="Kogure K."/>
            <person name="Iwasaki W."/>
        </authorList>
    </citation>
    <scope>NUCLEOTIDE SEQUENCE [LARGE SCALE GENOMIC DNA]</scope>
    <source>
        <strain evidence="9 10">NBRC 108759</strain>
    </source>
</reference>
<gene>
    <name evidence="9" type="ORF">BTO18_07950</name>
</gene>
<comment type="similarity">
    <text evidence="2">Belongs to the SusD family.</text>
</comment>
<accession>A0A2S7WND6</accession>
<dbReference type="InterPro" id="IPR033985">
    <property type="entry name" value="SusD-like_N"/>
</dbReference>
<keyword evidence="3 6" id="KW-0732">Signal</keyword>
<dbReference type="AlphaFoldDB" id="A0A2S7WND6"/>
<evidence type="ECO:0000256" key="1">
    <source>
        <dbReference type="ARBA" id="ARBA00004442"/>
    </source>
</evidence>
<protein>
    <recommendedName>
        <fullName evidence="11">RagB/SusD family nutrient uptake outer membrane protein</fullName>
    </recommendedName>
</protein>
<organism evidence="9 10">
    <name type="scientific">Polaribacter porphyrae</name>
    <dbReference type="NCBI Taxonomy" id="1137780"/>
    <lineage>
        <taxon>Bacteria</taxon>
        <taxon>Pseudomonadati</taxon>
        <taxon>Bacteroidota</taxon>
        <taxon>Flavobacteriia</taxon>
        <taxon>Flavobacteriales</taxon>
        <taxon>Flavobacteriaceae</taxon>
    </lineage>
</organism>
<keyword evidence="10" id="KW-1185">Reference proteome</keyword>
<evidence type="ECO:0000256" key="3">
    <source>
        <dbReference type="ARBA" id="ARBA00022729"/>
    </source>
</evidence>
<proteinExistence type="inferred from homology"/>
<dbReference type="OrthoDB" id="5694214at2"/>
<dbReference type="PROSITE" id="PS51257">
    <property type="entry name" value="PROKAR_LIPOPROTEIN"/>
    <property type="match status" value="1"/>
</dbReference>
<evidence type="ECO:0000313" key="10">
    <source>
        <dbReference type="Proteomes" id="UP000238882"/>
    </source>
</evidence>
<evidence type="ECO:0000256" key="5">
    <source>
        <dbReference type="ARBA" id="ARBA00023237"/>
    </source>
</evidence>